<dbReference type="PANTHER" id="PTHR38116">
    <property type="entry name" value="CHROMOSOME 7, WHOLE GENOME SHOTGUN SEQUENCE"/>
    <property type="match status" value="1"/>
</dbReference>
<organism evidence="1 2">
    <name type="scientific">Plectosphaerella cucumerina</name>
    <dbReference type="NCBI Taxonomy" id="40658"/>
    <lineage>
        <taxon>Eukaryota</taxon>
        <taxon>Fungi</taxon>
        <taxon>Dikarya</taxon>
        <taxon>Ascomycota</taxon>
        <taxon>Pezizomycotina</taxon>
        <taxon>Sordariomycetes</taxon>
        <taxon>Hypocreomycetidae</taxon>
        <taxon>Glomerellales</taxon>
        <taxon>Plectosphaerellaceae</taxon>
        <taxon>Plectosphaerella</taxon>
    </lineage>
</organism>
<reference evidence="1" key="1">
    <citation type="journal article" date="2021" name="Nat. Commun.">
        <title>Genetic determinants of endophytism in the Arabidopsis root mycobiome.</title>
        <authorList>
            <person name="Mesny F."/>
            <person name="Miyauchi S."/>
            <person name="Thiergart T."/>
            <person name="Pickel B."/>
            <person name="Atanasova L."/>
            <person name="Karlsson M."/>
            <person name="Huettel B."/>
            <person name="Barry K.W."/>
            <person name="Haridas S."/>
            <person name="Chen C."/>
            <person name="Bauer D."/>
            <person name="Andreopoulos W."/>
            <person name="Pangilinan J."/>
            <person name="LaButti K."/>
            <person name="Riley R."/>
            <person name="Lipzen A."/>
            <person name="Clum A."/>
            <person name="Drula E."/>
            <person name="Henrissat B."/>
            <person name="Kohler A."/>
            <person name="Grigoriev I.V."/>
            <person name="Martin F.M."/>
            <person name="Hacquard S."/>
        </authorList>
    </citation>
    <scope>NUCLEOTIDE SEQUENCE</scope>
    <source>
        <strain evidence="1">MPI-CAGE-AT-0016</strain>
    </source>
</reference>
<dbReference type="AlphaFoldDB" id="A0A8K0X773"/>
<comment type="caution">
    <text evidence="1">The sequence shown here is derived from an EMBL/GenBank/DDBJ whole genome shotgun (WGS) entry which is preliminary data.</text>
</comment>
<name>A0A8K0X773_9PEZI</name>
<evidence type="ECO:0000313" key="1">
    <source>
        <dbReference type="EMBL" id="KAH7367651.1"/>
    </source>
</evidence>
<keyword evidence="2" id="KW-1185">Reference proteome</keyword>
<sequence>MRDNLIEHEGSFDRRELLMDLMGEMINIAPSQPPLHRSSKFGVSSHRSLYQVPLPVTHDDDEITSNRKGLIVWGEPHDMRNWEATSGFLAKWHWVVHGCNEVVESSNRWRAIRGEEPLSIPPAVPSQQVQKDL</sequence>
<proteinExistence type="predicted"/>
<dbReference type="OrthoDB" id="125347at2759"/>
<accession>A0A8K0X773</accession>
<protein>
    <submittedName>
        <fullName evidence="1">Uncharacterized protein</fullName>
    </submittedName>
</protein>
<dbReference type="PANTHER" id="PTHR38116:SF1">
    <property type="entry name" value="BZIP DOMAIN-CONTAINING PROTEIN"/>
    <property type="match status" value="1"/>
</dbReference>
<dbReference type="EMBL" id="JAGPXD010000002">
    <property type="protein sequence ID" value="KAH7367651.1"/>
    <property type="molecule type" value="Genomic_DNA"/>
</dbReference>
<dbReference type="Proteomes" id="UP000813385">
    <property type="component" value="Unassembled WGS sequence"/>
</dbReference>
<feature type="non-terminal residue" evidence="1">
    <location>
        <position position="133"/>
    </location>
</feature>
<gene>
    <name evidence="1" type="ORF">B0T11DRAFT_275737</name>
</gene>
<evidence type="ECO:0000313" key="2">
    <source>
        <dbReference type="Proteomes" id="UP000813385"/>
    </source>
</evidence>